<protein>
    <submittedName>
        <fullName evidence="4">DUF4124 domain-containing protein</fullName>
    </submittedName>
</protein>
<reference evidence="4 5" key="1">
    <citation type="submission" date="2019-08" db="EMBL/GenBank/DDBJ databases">
        <title>Whole-genome Sequencing of e-waste polymer degrading bacterium Pseudomonas sp. strain PE08.</title>
        <authorList>
            <person name="Kirdat K."/>
            <person name="Debbarma P."/>
            <person name="Narawade N."/>
            <person name="Suyal D."/>
            <person name="Thorat V."/>
            <person name="Shouche Y."/>
            <person name="Goel R."/>
            <person name="Yadav A."/>
        </authorList>
    </citation>
    <scope>NUCLEOTIDE SEQUENCE [LARGE SCALE GENOMIC DNA]</scope>
    <source>
        <strain evidence="4 5">PE08</strain>
    </source>
</reference>
<dbReference type="RefSeq" id="WP_151136547.1">
    <property type="nucleotide sequence ID" value="NZ_CP043311.1"/>
</dbReference>
<accession>A0A5J6QTN8</accession>
<name>A0A5J6QTN8_9GAMM</name>
<feature type="region of interest" description="Disordered" evidence="1">
    <location>
        <begin position="34"/>
        <end position="109"/>
    </location>
</feature>
<evidence type="ECO:0000256" key="2">
    <source>
        <dbReference type="SAM" id="SignalP"/>
    </source>
</evidence>
<dbReference type="EMBL" id="CP043311">
    <property type="protein sequence ID" value="QEY64691.1"/>
    <property type="molecule type" value="Genomic_DNA"/>
</dbReference>
<gene>
    <name evidence="4" type="ORF">FXN65_22445</name>
</gene>
<proteinExistence type="predicted"/>
<dbReference type="InterPro" id="IPR025392">
    <property type="entry name" value="DUF4124"/>
</dbReference>
<feature type="domain" description="DUF4124" evidence="3">
    <location>
        <begin position="6"/>
        <end position="55"/>
    </location>
</feature>
<dbReference type="Proteomes" id="UP000327179">
    <property type="component" value="Chromosome"/>
</dbReference>
<dbReference type="AlphaFoldDB" id="A0A5J6QTN8"/>
<evidence type="ECO:0000256" key="1">
    <source>
        <dbReference type="SAM" id="MobiDB-lite"/>
    </source>
</evidence>
<evidence type="ECO:0000313" key="4">
    <source>
        <dbReference type="EMBL" id="QEY64691.1"/>
    </source>
</evidence>
<evidence type="ECO:0000313" key="5">
    <source>
        <dbReference type="Proteomes" id="UP000327179"/>
    </source>
</evidence>
<keyword evidence="5" id="KW-1185">Reference proteome</keyword>
<dbReference type="KEGG" id="plal:FXN65_22445"/>
<feature type="chain" id="PRO_5023911417" evidence="2">
    <location>
        <begin position="18"/>
        <end position="140"/>
    </location>
</feature>
<dbReference type="Pfam" id="PF13511">
    <property type="entry name" value="DUF4124"/>
    <property type="match status" value="1"/>
</dbReference>
<feature type="compositionally biased region" description="Basic and acidic residues" evidence="1">
    <location>
        <begin position="48"/>
        <end position="88"/>
    </location>
</feature>
<feature type="signal peptide" evidence="2">
    <location>
        <begin position="1"/>
        <end position="17"/>
    </location>
</feature>
<organism evidence="4 5">
    <name type="scientific">Metapseudomonas lalkuanensis</name>
    <dbReference type="NCBI Taxonomy" id="2604832"/>
    <lineage>
        <taxon>Bacteria</taxon>
        <taxon>Pseudomonadati</taxon>
        <taxon>Pseudomonadota</taxon>
        <taxon>Gammaproteobacteria</taxon>
        <taxon>Pseudomonadales</taxon>
        <taxon>Pseudomonadaceae</taxon>
        <taxon>Metapseudomonas</taxon>
    </lineage>
</organism>
<evidence type="ECO:0000259" key="3">
    <source>
        <dbReference type="Pfam" id="PF13511"/>
    </source>
</evidence>
<sequence length="140" mass="16206">MHHLLCCLLLLPAIAGAQIYRWTDAQGQVHFSETPREGAEAVSVKPQVVERDQATREREARTEKIHDARRQEQAAAADKAEAAREQRQKRCGQWRDQQGQLSHGGPYYRLDERGERQYYTDQQIDSFRRKLAESLARDCN</sequence>
<keyword evidence="2" id="KW-0732">Signal</keyword>